<name>X0YKC6_9ZZZZ</name>
<sequence length="195" mass="22037">VRQRGGKPKEPLEYKQDYHRRLMERIHDRREALRSERTAPDSMLVPYATDLLSALQDKGLQLYVASGTDQCYVEEEIALLELDRFFADHVYGALEDHRAFSKAMVIERILRENNVDGTRLLGFGDGYVEIENIKSVGGIAVAVASDEAERSGRPDPWKRDRLIGIGADIVIPDYQDYAALLLYLWKSSDGGSHAL</sequence>
<organism evidence="1">
    <name type="scientific">marine sediment metagenome</name>
    <dbReference type="NCBI Taxonomy" id="412755"/>
    <lineage>
        <taxon>unclassified sequences</taxon>
        <taxon>metagenomes</taxon>
        <taxon>ecological metagenomes</taxon>
    </lineage>
</organism>
<dbReference type="Pfam" id="PF00702">
    <property type="entry name" value="Hydrolase"/>
    <property type="match status" value="1"/>
</dbReference>
<dbReference type="InterPro" id="IPR036412">
    <property type="entry name" value="HAD-like_sf"/>
</dbReference>
<evidence type="ECO:0000313" key="1">
    <source>
        <dbReference type="EMBL" id="GAG56465.1"/>
    </source>
</evidence>
<protein>
    <recommendedName>
        <fullName evidence="2">Haloacid dehalogenase-like hydrolase</fullName>
    </recommendedName>
</protein>
<dbReference type="AlphaFoldDB" id="X0YKC6"/>
<reference evidence="1" key="1">
    <citation type="journal article" date="2014" name="Front. Microbiol.">
        <title>High frequency of phylogenetically diverse reductive dehalogenase-homologous genes in deep subseafloor sedimentary metagenomes.</title>
        <authorList>
            <person name="Kawai M."/>
            <person name="Futagami T."/>
            <person name="Toyoda A."/>
            <person name="Takaki Y."/>
            <person name="Nishi S."/>
            <person name="Hori S."/>
            <person name="Arai W."/>
            <person name="Tsubouchi T."/>
            <person name="Morono Y."/>
            <person name="Uchiyama I."/>
            <person name="Ito T."/>
            <person name="Fujiyama A."/>
            <person name="Inagaki F."/>
            <person name="Takami H."/>
        </authorList>
    </citation>
    <scope>NUCLEOTIDE SEQUENCE</scope>
    <source>
        <strain evidence="1">Expedition CK06-06</strain>
    </source>
</reference>
<comment type="caution">
    <text evidence="1">The sequence shown here is derived from an EMBL/GenBank/DDBJ whole genome shotgun (WGS) entry which is preliminary data.</text>
</comment>
<dbReference type="Gene3D" id="3.40.50.1000">
    <property type="entry name" value="HAD superfamily/HAD-like"/>
    <property type="match status" value="1"/>
</dbReference>
<dbReference type="EMBL" id="BART01006016">
    <property type="protein sequence ID" value="GAG56465.1"/>
    <property type="molecule type" value="Genomic_DNA"/>
</dbReference>
<dbReference type="SUPFAM" id="SSF56784">
    <property type="entry name" value="HAD-like"/>
    <property type="match status" value="1"/>
</dbReference>
<proteinExistence type="predicted"/>
<accession>X0YKC6</accession>
<dbReference type="InterPro" id="IPR023214">
    <property type="entry name" value="HAD_sf"/>
</dbReference>
<gene>
    <name evidence="1" type="ORF">S01H4_13674</name>
</gene>
<feature type="non-terminal residue" evidence="1">
    <location>
        <position position="1"/>
    </location>
</feature>
<evidence type="ECO:0008006" key="2">
    <source>
        <dbReference type="Google" id="ProtNLM"/>
    </source>
</evidence>